<dbReference type="EMBL" id="GBEZ01009546">
    <property type="protein sequence ID" value="JAC76048.1"/>
    <property type="molecule type" value="Transcribed_RNA"/>
</dbReference>
<organism evidence="1">
    <name type="scientific">Tetraselmis sp. GSL018</name>
    <dbReference type="NCBI Taxonomy" id="582737"/>
    <lineage>
        <taxon>Eukaryota</taxon>
        <taxon>Viridiplantae</taxon>
        <taxon>Chlorophyta</taxon>
        <taxon>core chlorophytes</taxon>
        <taxon>Chlorodendrophyceae</taxon>
        <taxon>Chlorodendrales</taxon>
        <taxon>Chlorodendraceae</taxon>
        <taxon>Tetraselmis</taxon>
    </lineage>
</organism>
<reference evidence="1" key="1">
    <citation type="submission" date="2014-05" db="EMBL/GenBank/DDBJ databases">
        <title>The transcriptome of the halophilic microalga Tetraselmis sp. GSL018 isolated from the Great Salt Lake, Utah.</title>
        <authorList>
            <person name="Jinkerson R.E."/>
            <person name="D'Adamo S."/>
            <person name="Posewitz M.C."/>
        </authorList>
    </citation>
    <scope>NUCLEOTIDE SEQUENCE</scope>
    <source>
        <strain evidence="1">GSL018</strain>
    </source>
</reference>
<protein>
    <submittedName>
        <fullName evidence="1">Uncharacterized protein</fullName>
    </submittedName>
</protein>
<feature type="non-terminal residue" evidence="1">
    <location>
        <position position="1"/>
    </location>
</feature>
<evidence type="ECO:0000313" key="1">
    <source>
        <dbReference type="EMBL" id="JAC76048.1"/>
    </source>
</evidence>
<accession>A0A061RVR0</accession>
<feature type="non-terminal residue" evidence="1">
    <location>
        <position position="90"/>
    </location>
</feature>
<dbReference type="AlphaFoldDB" id="A0A061RVR0"/>
<name>A0A061RVR0_9CHLO</name>
<proteinExistence type="predicted"/>
<sequence length="90" mass="9734">SRSVLQPGRGVPGLLFRRREVGARKGTARKLSCRCICQRCVSRVPTEGRLLAMCAPTAPHLAIGFPPPQDPIPLQSCPCLPARPFLSVCL</sequence>
<gene>
    <name evidence="1" type="ORF">TSPGSL018_21309</name>
</gene>